<dbReference type="InterPro" id="IPR052962">
    <property type="entry name" value="AA_Transporter_AGT"/>
</dbReference>
<dbReference type="GO" id="GO:0022857">
    <property type="term" value="F:transmembrane transporter activity"/>
    <property type="evidence" value="ECO:0007669"/>
    <property type="project" value="InterPro"/>
</dbReference>
<evidence type="ECO:0000313" key="6">
    <source>
        <dbReference type="EMBL" id="BBE42175.1"/>
    </source>
</evidence>
<feature type="transmembrane region" description="Helical" evidence="5">
    <location>
        <begin position="473"/>
        <end position="496"/>
    </location>
</feature>
<feature type="transmembrane region" description="Helical" evidence="5">
    <location>
        <begin position="402"/>
        <end position="420"/>
    </location>
</feature>
<feature type="transmembrane region" description="Helical" evidence="5">
    <location>
        <begin position="318"/>
        <end position="335"/>
    </location>
</feature>
<feature type="transmembrane region" description="Helical" evidence="5">
    <location>
        <begin position="540"/>
        <end position="559"/>
    </location>
</feature>
<feature type="transmembrane region" description="Helical" evidence="5">
    <location>
        <begin position="341"/>
        <end position="364"/>
    </location>
</feature>
<feature type="transmembrane region" description="Helical" evidence="5">
    <location>
        <begin position="264"/>
        <end position="288"/>
    </location>
</feature>
<feature type="transmembrane region" description="Helical" evidence="5">
    <location>
        <begin position="206"/>
        <end position="228"/>
    </location>
</feature>
<dbReference type="Proteomes" id="UP000509448">
    <property type="component" value="Chromosome"/>
</dbReference>
<comment type="subcellular location">
    <subcellularLocation>
        <location evidence="1">Membrane</location>
        <topology evidence="1">Multi-pass membrane protein</topology>
    </subcellularLocation>
</comment>
<evidence type="ECO:0000256" key="4">
    <source>
        <dbReference type="ARBA" id="ARBA00023136"/>
    </source>
</evidence>
<evidence type="ECO:0000256" key="3">
    <source>
        <dbReference type="ARBA" id="ARBA00022989"/>
    </source>
</evidence>
<keyword evidence="4 5" id="KW-0472">Membrane</keyword>
<keyword evidence="7" id="KW-1185">Reference proteome</keyword>
<accession>A0A4P2VM61</accession>
<feature type="transmembrane region" description="Helical" evidence="5">
    <location>
        <begin position="508"/>
        <end position="528"/>
    </location>
</feature>
<organism evidence="6 7">
    <name type="scientific">Conexivisphaera calida</name>
    <dbReference type="NCBI Taxonomy" id="1874277"/>
    <lineage>
        <taxon>Archaea</taxon>
        <taxon>Nitrososphaerota</taxon>
        <taxon>Conexivisphaeria</taxon>
        <taxon>Conexivisphaerales</taxon>
        <taxon>Conexivisphaeraceae</taxon>
        <taxon>Conexivisphaera</taxon>
    </lineage>
</organism>
<sequence length="594" mass="63672">MAPLYSAAAAGPASLISWILGLVLVLFIVLAYAEISAMLPRSGSIVRYPHYAYGGFVSFMVAWAYILGYSAVVTAEVEAIVSYLTAFFPQLMVSGVLTWYGFAVSVLFVLAFFFLNYYSVYLLGKLTEGLGWLKLVIPLVAAGLLLLYFNPGNFTSVPGGFMPMGAPSLVLALPTAGILYSYFGFRQAIEWGSEVKNPQRNIPRGLIAGFLLGALVYLVLQVAFIGAINWKALSLTPGNWSGLYGTVLSSGAMYYILKLTGSPLLIAFSFVVFAMAILSPMPAGWAQLGSCGRGFYGMAASGNMPEIFLKLSRRKTPYVALLATTILSIIFMLPFPSWVTVGSYAVLMALLTYVIAGPIVVVLRRTAAGARRPFKLPAVALLAGLAYVAAYLATYWASFSMIWFVFFVAMLGLPIFLMYTTSSSYGARRSGLMVVLGIIYWAVSAIATYFLLYNGIVVPYNATSGAGLALSSAYVWPMVAYTVIMAALTAAVLYVAHRSVNEEGKMHIGAGIWYVASLFIVFVLSYVGQFGVFSSPPIPFPYDTVVAAVVAVLVFIWSVRSGIETRDLKAALAATAAQETQGTAGSTEGTAQGS</sequence>
<name>A0A4P2VM61_9ARCH</name>
<dbReference type="InterPro" id="IPR002293">
    <property type="entry name" value="AA/rel_permease1"/>
</dbReference>
<evidence type="ECO:0000256" key="1">
    <source>
        <dbReference type="ARBA" id="ARBA00004141"/>
    </source>
</evidence>
<keyword evidence="2 5" id="KW-0812">Transmembrane</keyword>
<protein>
    <submittedName>
        <fullName evidence="6">Amino acid transporter</fullName>
    </submittedName>
</protein>
<dbReference type="AlphaFoldDB" id="A0A4P2VM61"/>
<feature type="transmembrane region" description="Helical" evidence="5">
    <location>
        <begin position="130"/>
        <end position="149"/>
    </location>
</feature>
<dbReference type="EMBL" id="AP018732">
    <property type="protein sequence ID" value="BBE42175.1"/>
    <property type="molecule type" value="Genomic_DNA"/>
</dbReference>
<evidence type="ECO:0000313" key="7">
    <source>
        <dbReference type="Proteomes" id="UP000509448"/>
    </source>
</evidence>
<evidence type="ECO:0000256" key="2">
    <source>
        <dbReference type="ARBA" id="ARBA00022692"/>
    </source>
</evidence>
<feature type="transmembrane region" description="Helical" evidence="5">
    <location>
        <begin position="92"/>
        <end position="118"/>
    </location>
</feature>
<dbReference type="PANTHER" id="PTHR47547">
    <property type="match status" value="1"/>
</dbReference>
<dbReference type="Gene3D" id="1.20.1740.10">
    <property type="entry name" value="Amino acid/polyamine transporter I"/>
    <property type="match status" value="1"/>
</dbReference>
<dbReference type="GO" id="GO:0016020">
    <property type="term" value="C:membrane"/>
    <property type="evidence" value="ECO:0007669"/>
    <property type="project" value="UniProtKB-SubCell"/>
</dbReference>
<feature type="transmembrane region" description="Helical" evidence="5">
    <location>
        <begin position="432"/>
        <end position="453"/>
    </location>
</feature>
<dbReference type="Pfam" id="PF13520">
    <property type="entry name" value="AA_permease_2"/>
    <property type="match status" value="1"/>
</dbReference>
<feature type="transmembrane region" description="Helical" evidence="5">
    <location>
        <begin position="161"/>
        <end position="185"/>
    </location>
</feature>
<proteinExistence type="predicted"/>
<reference evidence="6 7" key="1">
    <citation type="journal article" date="2019" name="ISME J.">
        <title>Isolation and characterization of a thermophilic sulfur- and iron-reducing thaumarchaeote from a terrestrial acidic hot spring.</title>
        <authorList>
            <person name="Kato S."/>
            <person name="Itoh T."/>
            <person name="Yuki M."/>
            <person name="Nagamori M."/>
            <person name="Ohnishi M."/>
            <person name="Uematsu K."/>
            <person name="Suzuki K."/>
            <person name="Takashina T."/>
            <person name="Ohkuma M."/>
        </authorList>
    </citation>
    <scope>NUCLEOTIDE SEQUENCE [LARGE SCALE GENOMIC DNA]</scope>
    <source>
        <strain evidence="6 7">NAS-02</strain>
    </source>
</reference>
<feature type="transmembrane region" description="Helical" evidence="5">
    <location>
        <begin position="15"/>
        <end position="39"/>
    </location>
</feature>
<dbReference type="KEGG" id="ccai:NAS2_0786"/>
<feature type="transmembrane region" description="Helical" evidence="5">
    <location>
        <begin position="376"/>
        <end position="396"/>
    </location>
</feature>
<dbReference type="PANTHER" id="PTHR47547:SF1">
    <property type="entry name" value="ASPARTATE-PROTON SYMPORTER"/>
    <property type="match status" value="1"/>
</dbReference>
<evidence type="ECO:0000256" key="5">
    <source>
        <dbReference type="SAM" id="Phobius"/>
    </source>
</evidence>
<keyword evidence="3 5" id="KW-1133">Transmembrane helix</keyword>
<feature type="transmembrane region" description="Helical" evidence="5">
    <location>
        <begin position="51"/>
        <end position="72"/>
    </location>
</feature>
<gene>
    <name evidence="6" type="ORF">NAS2_0786</name>
</gene>